<evidence type="ECO:0000313" key="2">
    <source>
        <dbReference type="Proteomes" id="UP001500037"/>
    </source>
</evidence>
<gene>
    <name evidence="1" type="ORF">GCM10009665_15930</name>
</gene>
<dbReference type="PANTHER" id="PTHR36849">
    <property type="entry name" value="CYTOPLASMIC PROTEIN-RELATED"/>
    <property type="match status" value="1"/>
</dbReference>
<protein>
    <submittedName>
        <fullName evidence="1">DUF488 family protein</fullName>
    </submittedName>
</protein>
<comment type="caution">
    <text evidence="1">The sequence shown here is derived from an EMBL/GenBank/DDBJ whole genome shotgun (WGS) entry which is preliminary data.</text>
</comment>
<accession>A0ABP4GID5</accession>
<dbReference type="EMBL" id="BAAALF010000017">
    <property type="protein sequence ID" value="GAA1226180.1"/>
    <property type="molecule type" value="Genomic_DNA"/>
</dbReference>
<evidence type="ECO:0000313" key="1">
    <source>
        <dbReference type="EMBL" id="GAA1226180.1"/>
    </source>
</evidence>
<dbReference type="RefSeq" id="WP_344440528.1">
    <property type="nucleotide sequence ID" value="NZ_BAAALF010000017.1"/>
</dbReference>
<reference evidence="2" key="1">
    <citation type="journal article" date="2019" name="Int. J. Syst. Evol. Microbiol.">
        <title>The Global Catalogue of Microorganisms (GCM) 10K type strain sequencing project: providing services to taxonomists for standard genome sequencing and annotation.</title>
        <authorList>
            <consortium name="The Broad Institute Genomics Platform"/>
            <consortium name="The Broad Institute Genome Sequencing Center for Infectious Disease"/>
            <person name="Wu L."/>
            <person name="Ma J."/>
        </authorList>
    </citation>
    <scope>NUCLEOTIDE SEQUENCE [LARGE SCALE GENOMIC DNA]</scope>
    <source>
        <strain evidence="2">JCM 13004</strain>
    </source>
</reference>
<dbReference type="InterPro" id="IPR052552">
    <property type="entry name" value="YeaO-like"/>
</dbReference>
<keyword evidence="2" id="KW-1185">Reference proteome</keyword>
<organism evidence="1 2">
    <name type="scientific">Kitasatospora nipponensis</name>
    <dbReference type="NCBI Taxonomy" id="258049"/>
    <lineage>
        <taxon>Bacteria</taxon>
        <taxon>Bacillati</taxon>
        <taxon>Actinomycetota</taxon>
        <taxon>Actinomycetes</taxon>
        <taxon>Kitasatosporales</taxon>
        <taxon>Streptomycetaceae</taxon>
        <taxon>Kitasatospora</taxon>
    </lineage>
</organism>
<proteinExistence type="predicted"/>
<dbReference type="Pfam" id="PF22752">
    <property type="entry name" value="DUF488-N3i"/>
    <property type="match status" value="1"/>
</dbReference>
<dbReference type="PANTHER" id="PTHR36849:SF1">
    <property type="entry name" value="CYTOPLASMIC PROTEIN"/>
    <property type="match status" value="1"/>
</dbReference>
<name>A0ABP4GID5_9ACTN</name>
<dbReference type="Proteomes" id="UP001500037">
    <property type="component" value="Unassembled WGS sequence"/>
</dbReference>
<sequence length="127" mass="14420">MTAGPEFRVRRVYDPPEPADGRRVLVDRLWPRGLSKERAAVDEWLKDVTPSAGLRTDYHAGRLDFDAFRSRYRAELAEPDHAVAVGHLLDLAGTSTVTLVTAVKEPDRSHVPVLVEHLRRWQGERRS</sequence>